<proteinExistence type="predicted"/>
<evidence type="ECO:0000313" key="2">
    <source>
        <dbReference type="EMBL" id="KAK0411336.1"/>
    </source>
</evidence>
<dbReference type="AlphaFoldDB" id="A0AA39HSN4"/>
<organism evidence="2 3">
    <name type="scientific">Steinernema hermaphroditum</name>
    <dbReference type="NCBI Taxonomy" id="289476"/>
    <lineage>
        <taxon>Eukaryota</taxon>
        <taxon>Metazoa</taxon>
        <taxon>Ecdysozoa</taxon>
        <taxon>Nematoda</taxon>
        <taxon>Chromadorea</taxon>
        <taxon>Rhabditida</taxon>
        <taxon>Tylenchina</taxon>
        <taxon>Panagrolaimomorpha</taxon>
        <taxon>Strongyloidoidea</taxon>
        <taxon>Steinernematidae</taxon>
        <taxon>Steinernema</taxon>
    </lineage>
</organism>
<sequence>MNRTITHVTVETPQKSIPRKPFSSEPRPSGRYGLFSDGDSDEENALNISLSAKMRSLNIDRIHNSTSVEYSQSLRQSKLLNDLAKCDAELKVALKESKANTTDNFNVSFKKHYQESPAAKMSTPDIQKAYETKVNSAQPTRLPRLYECRPRSIVFDGREGDVDVATPSTSSAFGGHKPSVLPNVAAVSPDITQPGLTQGLRFSHSVSQPTFTAFTAPIGSQSVSYVKSTVPQVPLTNTLTFSLKSSETKTAPRSLQAARTNTPSSGTSFAGFPSTGSLFSKPSCLQASAPTLFSLLDDPAVCTASNVPVAPPPTFTNAPIFSVNGSTGSNTKGVKINEPSEVNQQCLFDNGAKRSTSLFTGIVNMFSNFEKALNNEIKEFNAVQGSLASAGRRWIREKITITMQHSTDAKKIAHSVVAFSEAHESGYLDDFDGPIDFSTEPTFDLAKFQSWFQWNVIAVYLIQLNEDPALYQAVLDSLATLVKRWPQVIDIISAKLFSSSLVLRFDYEGLEALIASGRKSGRAVIQCEAGFVRLLLRIHLIADQSTDLISGTALLKQMLREIVESAPQLVVTPVLVHEFTRMYGTVLKKTDQQLFMAMLRYAQKVTKLLRSHEEGANELMVGFSAQYTEYIRQYIAQFDSKRQQKSA</sequence>
<feature type="region of interest" description="Disordered" evidence="1">
    <location>
        <begin position="1"/>
        <end position="38"/>
    </location>
</feature>
<protein>
    <submittedName>
        <fullName evidence="2">Uncharacterized protein</fullName>
    </submittedName>
</protein>
<accession>A0AA39HSN4</accession>
<evidence type="ECO:0000256" key="1">
    <source>
        <dbReference type="SAM" id="MobiDB-lite"/>
    </source>
</evidence>
<name>A0AA39HSN4_9BILA</name>
<dbReference type="EMBL" id="JAUCMV010000003">
    <property type="protein sequence ID" value="KAK0411336.1"/>
    <property type="molecule type" value="Genomic_DNA"/>
</dbReference>
<reference evidence="2" key="1">
    <citation type="submission" date="2023-06" db="EMBL/GenBank/DDBJ databases">
        <title>Genomic analysis of the entomopathogenic nematode Steinernema hermaphroditum.</title>
        <authorList>
            <person name="Schwarz E.M."/>
            <person name="Heppert J.K."/>
            <person name="Baniya A."/>
            <person name="Schwartz H.T."/>
            <person name="Tan C.-H."/>
            <person name="Antoshechkin I."/>
            <person name="Sternberg P.W."/>
            <person name="Goodrich-Blair H."/>
            <person name="Dillman A.R."/>
        </authorList>
    </citation>
    <scope>NUCLEOTIDE SEQUENCE</scope>
    <source>
        <strain evidence="2">PS9179</strain>
        <tissue evidence="2">Whole animal</tissue>
    </source>
</reference>
<dbReference type="Proteomes" id="UP001175271">
    <property type="component" value="Unassembled WGS sequence"/>
</dbReference>
<comment type="caution">
    <text evidence="2">The sequence shown here is derived from an EMBL/GenBank/DDBJ whole genome shotgun (WGS) entry which is preliminary data.</text>
</comment>
<keyword evidence="3" id="KW-1185">Reference proteome</keyword>
<feature type="compositionally biased region" description="Polar residues" evidence="1">
    <location>
        <begin position="1"/>
        <end position="15"/>
    </location>
</feature>
<gene>
    <name evidence="2" type="ORF">QR680_005607</name>
</gene>
<evidence type="ECO:0000313" key="3">
    <source>
        <dbReference type="Proteomes" id="UP001175271"/>
    </source>
</evidence>